<name>A0A3S0A9L6_9RICK</name>
<keyword evidence="1" id="KW-1133">Transmembrane helix</keyword>
<accession>A0A3S0A9L6</accession>
<proteinExistence type="predicted"/>
<dbReference type="Proteomes" id="UP000279470">
    <property type="component" value="Unassembled WGS sequence"/>
</dbReference>
<keyword evidence="3" id="KW-1185">Reference proteome</keyword>
<reference evidence="3" key="1">
    <citation type="submission" date="2018-11" db="EMBL/GenBank/DDBJ databases">
        <title>Phylogenetic, genomic, and biogeographic characterization of a novel and ubiquitous marine invertebrate-associated Rickettsiales parasite, Candidatus Marinoinvertebrata rohwerii, gen. nov., sp. nov.</title>
        <authorList>
            <person name="Klinges J.G."/>
            <person name="Rosales S.M."/>
            <person name="Mcminds R."/>
            <person name="Shaver E.C."/>
            <person name="Shantz A."/>
            <person name="Peters E.C."/>
            <person name="Burkepile D.E."/>
            <person name="Silliman B.R."/>
            <person name="Vega Thurber R.L."/>
        </authorList>
    </citation>
    <scope>NUCLEOTIDE SEQUENCE [LARGE SCALE GENOMIC DNA]</scope>
    <source>
        <strain evidence="3">a_cerv_44</strain>
    </source>
</reference>
<organism evidence="2 3">
    <name type="scientific">Candidatus Aquarickettsia rohweri</name>
    <dbReference type="NCBI Taxonomy" id="2602574"/>
    <lineage>
        <taxon>Bacteria</taxon>
        <taxon>Pseudomonadati</taxon>
        <taxon>Pseudomonadota</taxon>
        <taxon>Alphaproteobacteria</taxon>
        <taxon>Rickettsiales</taxon>
        <taxon>Candidatus Midichloriaceae</taxon>
        <taxon>Candidatus Aquarickettsia</taxon>
    </lineage>
</organism>
<feature type="transmembrane region" description="Helical" evidence="1">
    <location>
        <begin position="6"/>
        <end position="28"/>
    </location>
</feature>
<keyword evidence="1" id="KW-0472">Membrane</keyword>
<evidence type="ECO:0000256" key="1">
    <source>
        <dbReference type="SAM" id="Phobius"/>
    </source>
</evidence>
<evidence type="ECO:0000313" key="3">
    <source>
        <dbReference type="Proteomes" id="UP000279470"/>
    </source>
</evidence>
<protein>
    <submittedName>
        <fullName evidence="2">Uncharacterized protein</fullName>
    </submittedName>
</protein>
<keyword evidence="1" id="KW-0812">Transmembrane</keyword>
<dbReference type="EMBL" id="RXFM01000030">
    <property type="protein sequence ID" value="RST68091.1"/>
    <property type="molecule type" value="Genomic_DNA"/>
</dbReference>
<gene>
    <name evidence="2" type="ORF">EIC27_02885</name>
</gene>
<sequence length="60" mass="6980">MMTKFGINFNFLSAARAILNPILFFNFFTKVKRNIKDNIAITNIDIIKEIYSPFIIVLLI</sequence>
<dbReference type="AlphaFoldDB" id="A0A3S0A9L6"/>
<evidence type="ECO:0000313" key="2">
    <source>
        <dbReference type="EMBL" id="RST68091.1"/>
    </source>
</evidence>
<comment type="caution">
    <text evidence="2">The sequence shown here is derived from an EMBL/GenBank/DDBJ whole genome shotgun (WGS) entry which is preliminary data.</text>
</comment>